<evidence type="ECO:0000259" key="13">
    <source>
        <dbReference type="Pfam" id="PF00593"/>
    </source>
</evidence>
<evidence type="ECO:0000256" key="2">
    <source>
        <dbReference type="ARBA" id="ARBA00009810"/>
    </source>
</evidence>
<keyword evidence="8 11" id="KW-0472">Membrane</keyword>
<comment type="similarity">
    <text evidence="2 11 12">Belongs to the TonB-dependent receptor family.</text>
</comment>
<accession>A0ABZ0WMP9</accession>
<keyword evidence="4 11" id="KW-1134">Transmembrane beta strand</keyword>
<dbReference type="Pfam" id="PF07715">
    <property type="entry name" value="Plug"/>
    <property type="match status" value="1"/>
</dbReference>
<dbReference type="Pfam" id="PF00593">
    <property type="entry name" value="TonB_dep_Rec_b-barrel"/>
    <property type="match status" value="1"/>
</dbReference>
<dbReference type="PROSITE" id="PS52016">
    <property type="entry name" value="TONB_DEPENDENT_REC_3"/>
    <property type="match status" value="1"/>
</dbReference>
<dbReference type="InterPro" id="IPR037066">
    <property type="entry name" value="Plug_dom_sf"/>
</dbReference>
<dbReference type="PANTHER" id="PTHR30069">
    <property type="entry name" value="TONB-DEPENDENT OUTER MEMBRANE RECEPTOR"/>
    <property type="match status" value="1"/>
</dbReference>
<evidence type="ECO:0000256" key="11">
    <source>
        <dbReference type="PROSITE-ProRule" id="PRU01360"/>
    </source>
</evidence>
<keyword evidence="9 15" id="KW-0675">Receptor</keyword>
<feature type="domain" description="TonB-dependent receptor plug" evidence="14">
    <location>
        <begin position="44"/>
        <end position="155"/>
    </location>
</feature>
<keyword evidence="7 12" id="KW-0798">TonB box</keyword>
<keyword evidence="5 11" id="KW-0812">Transmembrane</keyword>
<dbReference type="Gene3D" id="2.170.130.10">
    <property type="entry name" value="TonB-dependent receptor, plug domain"/>
    <property type="match status" value="1"/>
</dbReference>
<keyword evidence="10 11" id="KW-0998">Cell outer membrane</keyword>
<keyword evidence="16" id="KW-1185">Reference proteome</keyword>
<protein>
    <submittedName>
        <fullName evidence="15">TonB-dependent receptor</fullName>
    </submittedName>
</protein>
<organism evidence="15 16">
    <name type="scientific">Paraburkholderia kururiensis</name>
    <dbReference type="NCBI Taxonomy" id="984307"/>
    <lineage>
        <taxon>Bacteria</taxon>
        <taxon>Pseudomonadati</taxon>
        <taxon>Pseudomonadota</taxon>
        <taxon>Betaproteobacteria</taxon>
        <taxon>Burkholderiales</taxon>
        <taxon>Burkholderiaceae</taxon>
        <taxon>Paraburkholderia</taxon>
    </lineage>
</organism>
<keyword evidence="6" id="KW-0732">Signal</keyword>
<evidence type="ECO:0000256" key="1">
    <source>
        <dbReference type="ARBA" id="ARBA00004571"/>
    </source>
</evidence>
<gene>
    <name evidence="15" type="ORF">U0042_02245</name>
</gene>
<evidence type="ECO:0000256" key="8">
    <source>
        <dbReference type="ARBA" id="ARBA00023136"/>
    </source>
</evidence>
<evidence type="ECO:0000256" key="12">
    <source>
        <dbReference type="RuleBase" id="RU003357"/>
    </source>
</evidence>
<dbReference type="InterPro" id="IPR000531">
    <property type="entry name" value="Beta-barrel_TonB"/>
</dbReference>
<dbReference type="CDD" id="cd01347">
    <property type="entry name" value="ligand_gated_channel"/>
    <property type="match status" value="1"/>
</dbReference>
<dbReference type="Gene3D" id="2.40.170.20">
    <property type="entry name" value="TonB-dependent receptor, beta-barrel domain"/>
    <property type="match status" value="1"/>
</dbReference>
<evidence type="ECO:0000256" key="5">
    <source>
        <dbReference type="ARBA" id="ARBA00022692"/>
    </source>
</evidence>
<proteinExistence type="inferred from homology"/>
<dbReference type="InterPro" id="IPR036942">
    <property type="entry name" value="Beta-barrel_TonB_sf"/>
</dbReference>
<sequence>MNESRAEEAATPPSGDASAVLATMPLEALMQMTVTSASKFEQRVSDAPAAAVVLTAVDIRDFGWRTLGDALASLPGLYVSYDRNYAYLGARGFLRPGDYDSRFLVLIDGYQVNDAVYDEAPIGTEFLIDMDLVERIEYVPGPGSAVYGSNAFFGVVNVITKKGSDINGTQVAASAGSFGEKRGRATWGWHGENGADIVLSASAYDRNGQSLYYPEFDTPDQNHGVAVGLDYDRAQQFLAKFAYREFSLEIAHSNRTKGVPDAPFGAQFNAPYSLTDTQSFANAAWHHPLATGVELSASAYWGRYDYRSPVYVMGDPPQLSIDGDHALWYGTDVHMVITSIARNKIVFGADFRRNARQDQYNFDVNPYQQMLDDHHSSNRAGAYVEDEVQLPAGFELNAGLRYDYETIAKGNLSPRIALIYKPTERDTFKAIYGRAYRAPNAFELYYATPGDGGQLANPSLKPEHITTTEFVYSRDLGSSARATLSLFHYDIADLISETTDASTGLLVYRNLNHVEANGAELSYEQQTLGGIRVRASYSWQLARDEATESVLQNSPRHLGKLNVVVPLANDRVRVGAEALCTASRLTQASRTGGYCIGNVTIGSSKLVPHSTVSFSVYNVTDKRYADPAGPAFIQQAIAQESRTFLFKLVYGM</sequence>
<dbReference type="InterPro" id="IPR039426">
    <property type="entry name" value="TonB-dep_rcpt-like"/>
</dbReference>
<dbReference type="InterPro" id="IPR012910">
    <property type="entry name" value="Plug_dom"/>
</dbReference>
<evidence type="ECO:0000256" key="7">
    <source>
        <dbReference type="ARBA" id="ARBA00023077"/>
    </source>
</evidence>
<keyword evidence="3 11" id="KW-0813">Transport</keyword>
<dbReference type="SUPFAM" id="SSF56935">
    <property type="entry name" value="Porins"/>
    <property type="match status" value="1"/>
</dbReference>
<dbReference type="PANTHER" id="PTHR30069:SF29">
    <property type="entry name" value="HEMOGLOBIN AND HEMOGLOBIN-HAPTOGLOBIN-BINDING PROTEIN 1-RELATED"/>
    <property type="match status" value="1"/>
</dbReference>
<evidence type="ECO:0000259" key="14">
    <source>
        <dbReference type="Pfam" id="PF07715"/>
    </source>
</evidence>
<evidence type="ECO:0000313" key="15">
    <source>
        <dbReference type="EMBL" id="WQD78550.1"/>
    </source>
</evidence>
<feature type="domain" description="TonB-dependent receptor-like beta-barrel" evidence="13">
    <location>
        <begin position="205"/>
        <end position="619"/>
    </location>
</feature>
<comment type="subcellular location">
    <subcellularLocation>
        <location evidence="1 11">Cell outer membrane</location>
        <topology evidence="1 11">Multi-pass membrane protein</topology>
    </subcellularLocation>
</comment>
<evidence type="ECO:0000256" key="3">
    <source>
        <dbReference type="ARBA" id="ARBA00022448"/>
    </source>
</evidence>
<evidence type="ECO:0000256" key="10">
    <source>
        <dbReference type="ARBA" id="ARBA00023237"/>
    </source>
</evidence>
<reference evidence="15 16" key="1">
    <citation type="submission" date="2023-12" db="EMBL/GenBank/DDBJ databases">
        <title>Genome sequencing and assembly of bacterial species from a model synthetic community.</title>
        <authorList>
            <person name="Hogle S.L."/>
        </authorList>
    </citation>
    <scope>NUCLEOTIDE SEQUENCE [LARGE SCALE GENOMIC DNA]</scope>
    <source>
        <strain evidence="15 16">HAMBI 2494</strain>
    </source>
</reference>
<evidence type="ECO:0000256" key="4">
    <source>
        <dbReference type="ARBA" id="ARBA00022452"/>
    </source>
</evidence>
<dbReference type="Proteomes" id="UP001325479">
    <property type="component" value="Chromosome"/>
</dbReference>
<evidence type="ECO:0000313" key="16">
    <source>
        <dbReference type="Proteomes" id="UP001325479"/>
    </source>
</evidence>
<evidence type="ECO:0000256" key="6">
    <source>
        <dbReference type="ARBA" id="ARBA00022729"/>
    </source>
</evidence>
<dbReference type="EMBL" id="CP139965">
    <property type="protein sequence ID" value="WQD78550.1"/>
    <property type="molecule type" value="Genomic_DNA"/>
</dbReference>
<evidence type="ECO:0000256" key="9">
    <source>
        <dbReference type="ARBA" id="ARBA00023170"/>
    </source>
</evidence>
<name>A0ABZ0WMP9_9BURK</name>